<dbReference type="PROSITE" id="PS51337">
    <property type="entry name" value="B12_BINDING_NTER"/>
    <property type="match status" value="1"/>
</dbReference>
<dbReference type="EMBL" id="FQUG01000002">
    <property type="protein sequence ID" value="SHE31236.1"/>
    <property type="molecule type" value="Genomic_DNA"/>
</dbReference>
<dbReference type="CDD" id="cd02070">
    <property type="entry name" value="corrinoid_protein_B12-BD"/>
    <property type="match status" value="1"/>
</dbReference>
<dbReference type="SUPFAM" id="SSF52242">
    <property type="entry name" value="Cobalamin (vitamin B12)-binding domain"/>
    <property type="match status" value="1"/>
</dbReference>
<evidence type="ECO:0000313" key="7">
    <source>
        <dbReference type="Proteomes" id="UP000184404"/>
    </source>
</evidence>
<organism evidence="6 7">
    <name type="scientific">Schwartzia succinivorans DSM 10502</name>
    <dbReference type="NCBI Taxonomy" id="1123243"/>
    <lineage>
        <taxon>Bacteria</taxon>
        <taxon>Bacillati</taxon>
        <taxon>Bacillota</taxon>
        <taxon>Negativicutes</taxon>
        <taxon>Selenomonadales</taxon>
        <taxon>Selenomonadaceae</taxon>
        <taxon>Schwartzia</taxon>
    </lineage>
</organism>
<proteinExistence type="inferred from homology"/>
<accession>A0A1M4SGB2</accession>
<dbReference type="GO" id="GO:0050667">
    <property type="term" value="P:homocysteine metabolic process"/>
    <property type="evidence" value="ECO:0007669"/>
    <property type="project" value="TreeGrafter"/>
</dbReference>
<name>A0A1M4SGB2_9FIRM</name>
<dbReference type="RefSeq" id="WP_072934255.1">
    <property type="nucleotide sequence ID" value="NZ_FQUG01000002.1"/>
</dbReference>
<evidence type="ECO:0000256" key="3">
    <source>
        <dbReference type="ARBA" id="ARBA00023285"/>
    </source>
</evidence>
<feature type="domain" description="B12-binding" evidence="4">
    <location>
        <begin position="92"/>
        <end position="223"/>
    </location>
</feature>
<evidence type="ECO:0000259" key="5">
    <source>
        <dbReference type="PROSITE" id="PS51337"/>
    </source>
</evidence>
<gene>
    <name evidence="6" type="ORF">SAMN02745190_00126</name>
</gene>
<dbReference type="PROSITE" id="PS51332">
    <property type="entry name" value="B12_BINDING"/>
    <property type="match status" value="1"/>
</dbReference>
<dbReference type="PANTHER" id="PTHR45833">
    <property type="entry name" value="METHIONINE SYNTHASE"/>
    <property type="match status" value="1"/>
</dbReference>
<keyword evidence="6" id="KW-0489">Methyltransferase</keyword>
<dbReference type="AlphaFoldDB" id="A0A1M4SGB2"/>
<dbReference type="GO" id="GO:0046653">
    <property type="term" value="P:tetrahydrofolate metabolic process"/>
    <property type="evidence" value="ECO:0007669"/>
    <property type="project" value="TreeGrafter"/>
</dbReference>
<dbReference type="Gene3D" id="3.40.50.280">
    <property type="entry name" value="Cobalamin-binding domain"/>
    <property type="match status" value="1"/>
</dbReference>
<dbReference type="Gene3D" id="1.10.1240.10">
    <property type="entry name" value="Methionine synthase domain"/>
    <property type="match status" value="1"/>
</dbReference>
<evidence type="ECO:0000256" key="2">
    <source>
        <dbReference type="ARBA" id="ARBA00022723"/>
    </source>
</evidence>
<evidence type="ECO:0000313" key="6">
    <source>
        <dbReference type="EMBL" id="SHE31236.1"/>
    </source>
</evidence>
<dbReference type="GO" id="GO:0046872">
    <property type="term" value="F:metal ion binding"/>
    <property type="evidence" value="ECO:0007669"/>
    <property type="project" value="UniProtKB-KW"/>
</dbReference>
<sequence>MATEQELHQGLYDAVVDMDEEQSAELASEVVKAGYDAYAAIEQGLSKGMDKVGELYEQEEYFIPELLLCSDAMYAGIDILKPHIVREETRVQHKVVIGVVEGDTHDIGKNLVKIMLESAGFEVIDLGRDIKAQAFIDAAEENGAEIIALSTLMTTAMPSMQEVVELLEKQDKRDKYKVLIGGGPISPNFAKKIRADAYASTAAEAARIAKDFAAAEEAALQSA</sequence>
<dbReference type="InterPro" id="IPR050554">
    <property type="entry name" value="Met_Synthase/Corrinoid"/>
</dbReference>
<dbReference type="GO" id="GO:0031419">
    <property type="term" value="F:cobalamin binding"/>
    <property type="evidence" value="ECO:0007669"/>
    <property type="project" value="InterPro"/>
</dbReference>
<reference evidence="6 7" key="1">
    <citation type="submission" date="2016-11" db="EMBL/GenBank/DDBJ databases">
        <authorList>
            <person name="Jaros S."/>
            <person name="Januszkiewicz K."/>
            <person name="Wedrychowicz H."/>
        </authorList>
    </citation>
    <scope>NUCLEOTIDE SEQUENCE [LARGE SCALE GENOMIC DNA]</scope>
    <source>
        <strain evidence="6 7">DSM 10502</strain>
    </source>
</reference>
<keyword evidence="7" id="KW-1185">Reference proteome</keyword>
<dbReference type="SMART" id="SM01018">
    <property type="entry name" value="B12-binding_2"/>
    <property type="match status" value="1"/>
</dbReference>
<dbReference type="InterPro" id="IPR036724">
    <property type="entry name" value="Cobalamin-bd_sf"/>
</dbReference>
<feature type="domain" description="B12-binding N-terminal" evidence="5">
    <location>
        <begin position="1"/>
        <end position="92"/>
    </location>
</feature>
<keyword evidence="2" id="KW-0479">Metal-binding</keyword>
<comment type="similarity">
    <text evidence="1">Belongs to the methylamine corrinoid protein family.</text>
</comment>
<dbReference type="OrthoDB" id="9783599at2"/>
<dbReference type="Proteomes" id="UP000184404">
    <property type="component" value="Unassembled WGS sequence"/>
</dbReference>
<dbReference type="Pfam" id="PF02607">
    <property type="entry name" value="B12-binding_2"/>
    <property type="match status" value="1"/>
</dbReference>
<dbReference type="SUPFAM" id="SSF47644">
    <property type="entry name" value="Methionine synthase domain"/>
    <property type="match status" value="1"/>
</dbReference>
<dbReference type="Pfam" id="PF02310">
    <property type="entry name" value="B12-binding"/>
    <property type="match status" value="1"/>
</dbReference>
<dbReference type="GO" id="GO:0032259">
    <property type="term" value="P:methylation"/>
    <property type="evidence" value="ECO:0007669"/>
    <property type="project" value="UniProtKB-KW"/>
</dbReference>
<keyword evidence="3" id="KW-0170">Cobalt</keyword>
<dbReference type="InterPro" id="IPR003759">
    <property type="entry name" value="Cbl-bd_cap"/>
</dbReference>
<dbReference type="GO" id="GO:0005829">
    <property type="term" value="C:cytosol"/>
    <property type="evidence" value="ECO:0007669"/>
    <property type="project" value="TreeGrafter"/>
</dbReference>
<dbReference type="GO" id="GO:0008705">
    <property type="term" value="F:methionine synthase activity"/>
    <property type="evidence" value="ECO:0007669"/>
    <property type="project" value="TreeGrafter"/>
</dbReference>
<keyword evidence="6" id="KW-0808">Transferase</keyword>
<dbReference type="PANTHER" id="PTHR45833:SF1">
    <property type="entry name" value="METHIONINE SYNTHASE"/>
    <property type="match status" value="1"/>
</dbReference>
<evidence type="ECO:0000256" key="1">
    <source>
        <dbReference type="ARBA" id="ARBA00010854"/>
    </source>
</evidence>
<dbReference type="FunFam" id="3.40.50.280:FF:000003">
    <property type="entry name" value="Dimethylamine methyltransferase corrinoid protein"/>
    <property type="match status" value="1"/>
</dbReference>
<evidence type="ECO:0000259" key="4">
    <source>
        <dbReference type="PROSITE" id="PS51332"/>
    </source>
</evidence>
<protein>
    <submittedName>
        <fullName evidence="6">Methyltransferase cognate corrinoid proteins</fullName>
    </submittedName>
</protein>
<dbReference type="InterPro" id="IPR006158">
    <property type="entry name" value="Cobalamin-bd"/>
</dbReference>
<dbReference type="InterPro" id="IPR036594">
    <property type="entry name" value="Meth_synthase_dom"/>
</dbReference>
<dbReference type="STRING" id="1123243.SAMN02745190_00126"/>